<dbReference type="Gene3D" id="1.20.1250.20">
    <property type="entry name" value="MFS general substrate transporter like domains"/>
    <property type="match status" value="1"/>
</dbReference>
<evidence type="ECO:0000313" key="11">
    <source>
        <dbReference type="EMBL" id="SDT18022.1"/>
    </source>
</evidence>
<evidence type="ECO:0000313" key="12">
    <source>
        <dbReference type="Proteomes" id="UP000199482"/>
    </source>
</evidence>
<dbReference type="InterPro" id="IPR020846">
    <property type="entry name" value="MFS_dom"/>
</dbReference>
<comment type="subcellular location">
    <subcellularLocation>
        <location evidence="1">Cell membrane</location>
        <topology evidence="1">Multi-pass membrane protein</topology>
    </subcellularLocation>
</comment>
<evidence type="ECO:0000256" key="6">
    <source>
        <dbReference type="ARBA" id="ARBA00023136"/>
    </source>
</evidence>
<feature type="transmembrane region" description="Helical" evidence="8">
    <location>
        <begin position="258"/>
        <end position="277"/>
    </location>
</feature>
<dbReference type="Proteomes" id="UP000199482">
    <property type="component" value="Chromosome I"/>
</dbReference>
<evidence type="ECO:0000256" key="7">
    <source>
        <dbReference type="SAM" id="MobiDB-lite"/>
    </source>
</evidence>
<keyword evidence="6 8" id="KW-0472">Membrane</keyword>
<evidence type="ECO:0000256" key="1">
    <source>
        <dbReference type="ARBA" id="ARBA00004651"/>
    </source>
</evidence>
<feature type="transmembrane region" description="Helical" evidence="8">
    <location>
        <begin position="49"/>
        <end position="68"/>
    </location>
</feature>
<evidence type="ECO:0000256" key="4">
    <source>
        <dbReference type="ARBA" id="ARBA00022692"/>
    </source>
</evidence>
<keyword evidence="2" id="KW-0813">Transport</keyword>
<dbReference type="AlphaFoldDB" id="A0A1H1Y9E8"/>
<dbReference type="GO" id="GO:0022857">
    <property type="term" value="F:transmembrane transporter activity"/>
    <property type="evidence" value="ECO:0007669"/>
    <property type="project" value="InterPro"/>
</dbReference>
<organism evidence="11 12">
    <name type="scientific">Agromyces flavus</name>
    <dbReference type="NCBI Taxonomy" id="589382"/>
    <lineage>
        <taxon>Bacteria</taxon>
        <taxon>Bacillati</taxon>
        <taxon>Actinomycetota</taxon>
        <taxon>Actinomycetes</taxon>
        <taxon>Micrococcales</taxon>
        <taxon>Microbacteriaceae</taxon>
        <taxon>Agromyces</taxon>
    </lineage>
</organism>
<reference evidence="12" key="2">
    <citation type="submission" date="2016-10" db="EMBL/GenBank/DDBJ databases">
        <authorList>
            <person name="Varghese N."/>
            <person name="Submissions S."/>
        </authorList>
    </citation>
    <scope>NUCLEOTIDE SEQUENCE [LARGE SCALE GENOMIC DNA]</scope>
    <source>
        <strain evidence="12">CPCC 202695</strain>
    </source>
</reference>
<dbReference type="Proteomes" id="UP000893823">
    <property type="component" value="Unassembled WGS sequence"/>
</dbReference>
<feature type="transmembrane region" description="Helical" evidence="8">
    <location>
        <begin position="310"/>
        <end position="332"/>
    </location>
</feature>
<feature type="transmembrane region" description="Helical" evidence="8">
    <location>
        <begin position="144"/>
        <end position="167"/>
    </location>
</feature>
<reference evidence="10" key="3">
    <citation type="submission" date="2022-06" db="EMBL/GenBank/DDBJ databases">
        <title>Genomic Encyclopedia of Type Strains, Phase III (KMG-III): the genomes of soil and plant-associated and newly described type strains.</title>
        <authorList>
            <person name="Whitman W."/>
        </authorList>
    </citation>
    <scope>NUCLEOTIDE SEQUENCE</scope>
    <source>
        <strain evidence="10">CPCC 202695</strain>
    </source>
</reference>
<feature type="transmembrane region" description="Helical" evidence="8">
    <location>
        <begin position="344"/>
        <end position="368"/>
    </location>
</feature>
<reference evidence="11" key="1">
    <citation type="submission" date="2016-10" db="EMBL/GenBank/DDBJ databases">
        <authorList>
            <person name="de Groot N.N."/>
        </authorList>
    </citation>
    <scope>NUCLEOTIDE SEQUENCE [LARGE SCALE GENOMIC DNA]</scope>
    <source>
        <strain evidence="11">CPCC 202695</strain>
    </source>
</reference>
<protein>
    <submittedName>
        <fullName evidence="10">MFS family permease</fullName>
    </submittedName>
    <submittedName>
        <fullName evidence="11">Predicted arabinose efflux permease, MFS family</fullName>
    </submittedName>
</protein>
<keyword evidence="4 8" id="KW-0812">Transmembrane</keyword>
<dbReference type="InterPro" id="IPR010290">
    <property type="entry name" value="TM_effector"/>
</dbReference>
<feature type="transmembrane region" description="Helical" evidence="8">
    <location>
        <begin position="223"/>
        <end position="243"/>
    </location>
</feature>
<proteinExistence type="predicted"/>
<dbReference type="PANTHER" id="PTHR23513:SF11">
    <property type="entry name" value="STAPHYLOFERRIN A TRANSPORTER"/>
    <property type="match status" value="1"/>
</dbReference>
<dbReference type="GO" id="GO:0005886">
    <property type="term" value="C:plasma membrane"/>
    <property type="evidence" value="ECO:0007669"/>
    <property type="project" value="UniProtKB-SubCell"/>
</dbReference>
<keyword evidence="5 8" id="KW-1133">Transmembrane helix</keyword>
<feature type="region of interest" description="Disordered" evidence="7">
    <location>
        <begin position="438"/>
        <end position="476"/>
    </location>
</feature>
<dbReference type="STRING" id="589382.SAMN04489721_2695"/>
<dbReference type="PROSITE" id="PS50850">
    <property type="entry name" value="MFS"/>
    <property type="match status" value="1"/>
</dbReference>
<evidence type="ECO:0000313" key="10">
    <source>
        <dbReference type="EMBL" id="MCP2366620.1"/>
    </source>
</evidence>
<evidence type="ECO:0000313" key="13">
    <source>
        <dbReference type="Proteomes" id="UP000893823"/>
    </source>
</evidence>
<sequence>MKSMFRSLASVDYRIWFVGALISNIGAWMQATAQSWVVLTELTDNDALAVGITMALQFAPQLLLVPVTGLIADRFERRKILMVTQSALMVLGFALGALLILGHAELWHLYVFAGLLGIVNAIDTPARQTFVADLVSSSNMSNAVALNSASFNAARMIGPAAAGLLIVLVGTGWVFVINAVTFIAVLVALAKLSGAKVRRMPRAPQERGAFVAGFRYVAGRPDLAVVFVMVFLIGAFGMNFPIFSSTMAVEFGRGAGEYGLLSSILAIGSLTGALLAAKRERARIRVIIAAVAFFGVAATVAAVMPTYWLFAASTVFIGFTIVTMLTTANGYVQTTTDPLLRGRVMAIYMAILSGGTPIGAPIVGAVANAWGPRWALGVAAAAAAVAALIGLGWLIVARGLRVVRHPAAGWMPRLALDYAEAPTAAIAVPLTRPVDVVKRQPAPHAGAAERPPVAPERPAASTRPTPSPTAPAASGT</sequence>
<feature type="transmembrane region" description="Helical" evidence="8">
    <location>
        <begin position="374"/>
        <end position="396"/>
    </location>
</feature>
<evidence type="ECO:0000256" key="2">
    <source>
        <dbReference type="ARBA" id="ARBA00022448"/>
    </source>
</evidence>
<gene>
    <name evidence="10" type="ORF">BCL57_000762</name>
    <name evidence="11" type="ORF">SAMN04489721_2695</name>
</gene>
<dbReference type="EMBL" id="LT629755">
    <property type="protein sequence ID" value="SDT18022.1"/>
    <property type="molecule type" value="Genomic_DNA"/>
</dbReference>
<evidence type="ECO:0000256" key="5">
    <source>
        <dbReference type="ARBA" id="ARBA00022989"/>
    </source>
</evidence>
<evidence type="ECO:0000256" key="3">
    <source>
        <dbReference type="ARBA" id="ARBA00022475"/>
    </source>
</evidence>
<evidence type="ECO:0000256" key="8">
    <source>
        <dbReference type="SAM" id="Phobius"/>
    </source>
</evidence>
<accession>A0A1H1Y9E8</accession>
<feature type="transmembrane region" description="Helical" evidence="8">
    <location>
        <begin position="80"/>
        <end position="101"/>
    </location>
</feature>
<dbReference type="CDD" id="cd06173">
    <property type="entry name" value="MFS_MefA_like"/>
    <property type="match status" value="1"/>
</dbReference>
<feature type="transmembrane region" description="Helical" evidence="8">
    <location>
        <begin position="284"/>
        <end position="304"/>
    </location>
</feature>
<name>A0A1H1Y9E8_9MICO</name>
<evidence type="ECO:0000259" key="9">
    <source>
        <dbReference type="PROSITE" id="PS50850"/>
    </source>
</evidence>
<keyword evidence="13" id="KW-1185">Reference proteome</keyword>
<dbReference type="EMBL" id="SODL02000001">
    <property type="protein sequence ID" value="MCP2366620.1"/>
    <property type="molecule type" value="Genomic_DNA"/>
</dbReference>
<feature type="compositionally biased region" description="Low complexity" evidence="7">
    <location>
        <begin position="445"/>
        <end position="476"/>
    </location>
</feature>
<dbReference type="PANTHER" id="PTHR23513">
    <property type="entry name" value="INTEGRAL MEMBRANE EFFLUX PROTEIN-RELATED"/>
    <property type="match status" value="1"/>
</dbReference>
<feature type="domain" description="Major facilitator superfamily (MFS) profile" evidence="9">
    <location>
        <begin position="1"/>
        <end position="398"/>
    </location>
</feature>
<feature type="transmembrane region" description="Helical" evidence="8">
    <location>
        <begin position="12"/>
        <end position="29"/>
    </location>
</feature>
<dbReference type="InterPro" id="IPR036259">
    <property type="entry name" value="MFS_trans_sf"/>
</dbReference>
<dbReference type="SUPFAM" id="SSF103473">
    <property type="entry name" value="MFS general substrate transporter"/>
    <property type="match status" value="1"/>
</dbReference>
<keyword evidence="3" id="KW-1003">Cell membrane</keyword>
<dbReference type="Pfam" id="PF05977">
    <property type="entry name" value="MFS_3"/>
    <property type="match status" value="1"/>
</dbReference>